<dbReference type="PANTHER" id="PTHR43045">
    <property type="entry name" value="SHIKIMATE TRANSPORTER"/>
    <property type="match status" value="1"/>
</dbReference>
<sequence length="433" mass="45498">MKRRVVVASTIGTALEWYDFGLYGLASALVFNKVFFSDGMGTTATLASFATFAVGFFFRPVGGVVIGHFGDRIGRRTMMFVTLGLMGTASTLIGLLPTYESIGMAAPILLVLLRILQGVGSGAEYAGAALMTTEYAGRHNRGFWGSFPVAGNAAGVLLASGSFTAVSSMPDDVFLSWGWRIPFLASFLVAGVGIYIRTRIAETPAFQRVREANEVTRAPLAEALRGSRRTLFLAFVANFAPNIAGYVPAVFVLSYVADTVGAPESSALMAVTAATCVRMVTPALFGALSDRVGRKPVYVGGALFCAAISFPFFLLLDTGSALLIAVAVIAMLGIGDGALLGPQPAFYAELFRPQVRYSSIALSREFSAALIGGTAPFVASALVAAAGGEPWLVAAYITVVYAVSAWAAHLLPETRHAAEGAALAYVRGREEHP</sequence>
<dbReference type="PANTHER" id="PTHR43045:SF1">
    <property type="entry name" value="SHIKIMATE TRANSPORTER"/>
    <property type="match status" value="1"/>
</dbReference>
<feature type="transmembrane region" description="Helical" evidence="7">
    <location>
        <begin position="108"/>
        <end position="131"/>
    </location>
</feature>
<gene>
    <name evidence="9" type="ORF">E1267_40630</name>
</gene>
<evidence type="ECO:0000256" key="7">
    <source>
        <dbReference type="SAM" id="Phobius"/>
    </source>
</evidence>
<dbReference type="Pfam" id="PF07690">
    <property type="entry name" value="MFS_1"/>
    <property type="match status" value="1"/>
</dbReference>
<feature type="domain" description="Major facilitator superfamily (MFS) profile" evidence="8">
    <location>
        <begin position="5"/>
        <end position="415"/>
    </location>
</feature>
<comment type="caution">
    <text evidence="9">The sequence shown here is derived from an EMBL/GenBank/DDBJ whole genome shotgun (WGS) entry which is preliminary data.</text>
</comment>
<protein>
    <submittedName>
        <fullName evidence="9">MFS transporter</fullName>
    </submittedName>
</protein>
<evidence type="ECO:0000313" key="10">
    <source>
        <dbReference type="Proteomes" id="UP000295157"/>
    </source>
</evidence>
<proteinExistence type="predicted"/>
<keyword evidence="10" id="KW-1185">Reference proteome</keyword>
<feature type="transmembrane region" description="Helical" evidence="7">
    <location>
        <begin position="5"/>
        <end position="26"/>
    </location>
</feature>
<reference evidence="9 10" key="1">
    <citation type="submission" date="2019-02" db="EMBL/GenBank/DDBJ databases">
        <title>Draft genome sequences of novel Actinobacteria.</title>
        <authorList>
            <person name="Sahin N."/>
            <person name="Ay H."/>
            <person name="Saygin H."/>
        </authorList>
    </citation>
    <scope>NUCLEOTIDE SEQUENCE [LARGE SCALE GENOMIC DNA]</scope>
    <source>
        <strain evidence="9 10">KC201</strain>
    </source>
</reference>
<feature type="transmembrane region" description="Helical" evidence="7">
    <location>
        <begin position="322"/>
        <end position="341"/>
    </location>
</feature>
<dbReference type="InterPro" id="IPR036259">
    <property type="entry name" value="MFS_trans_sf"/>
</dbReference>
<feature type="transmembrane region" description="Helical" evidence="7">
    <location>
        <begin position="46"/>
        <end position="66"/>
    </location>
</feature>
<feature type="transmembrane region" description="Helical" evidence="7">
    <location>
        <begin position="78"/>
        <end position="96"/>
    </location>
</feature>
<dbReference type="RefSeq" id="WP_132341140.1">
    <property type="nucleotide sequence ID" value="NZ_SMJZ01000282.1"/>
</dbReference>
<feature type="transmembrane region" description="Helical" evidence="7">
    <location>
        <begin position="177"/>
        <end position="196"/>
    </location>
</feature>
<keyword evidence="4 7" id="KW-0812">Transmembrane</keyword>
<dbReference type="InterPro" id="IPR011701">
    <property type="entry name" value="MFS"/>
</dbReference>
<feature type="transmembrane region" description="Helical" evidence="7">
    <location>
        <begin position="391"/>
        <end position="411"/>
    </location>
</feature>
<keyword evidence="5 7" id="KW-1133">Transmembrane helix</keyword>
<keyword evidence="6 7" id="KW-0472">Membrane</keyword>
<evidence type="ECO:0000256" key="5">
    <source>
        <dbReference type="ARBA" id="ARBA00022989"/>
    </source>
</evidence>
<keyword evidence="3" id="KW-1003">Cell membrane</keyword>
<feature type="transmembrane region" description="Helical" evidence="7">
    <location>
        <begin position="143"/>
        <end position="165"/>
    </location>
</feature>
<dbReference type="GO" id="GO:0022857">
    <property type="term" value="F:transmembrane transporter activity"/>
    <property type="evidence" value="ECO:0007669"/>
    <property type="project" value="InterPro"/>
</dbReference>
<feature type="transmembrane region" description="Helical" evidence="7">
    <location>
        <begin position="231"/>
        <end position="255"/>
    </location>
</feature>
<evidence type="ECO:0000256" key="4">
    <source>
        <dbReference type="ARBA" id="ARBA00022692"/>
    </source>
</evidence>
<evidence type="ECO:0000256" key="3">
    <source>
        <dbReference type="ARBA" id="ARBA00022475"/>
    </source>
</evidence>
<dbReference type="GO" id="GO:0005886">
    <property type="term" value="C:plasma membrane"/>
    <property type="evidence" value="ECO:0007669"/>
    <property type="project" value="UniProtKB-SubCell"/>
</dbReference>
<evidence type="ECO:0000256" key="6">
    <source>
        <dbReference type="ARBA" id="ARBA00023136"/>
    </source>
</evidence>
<keyword evidence="2" id="KW-0813">Transport</keyword>
<feature type="transmembrane region" description="Helical" evidence="7">
    <location>
        <begin position="297"/>
        <end position="316"/>
    </location>
</feature>
<dbReference type="InterPro" id="IPR020846">
    <property type="entry name" value="MFS_dom"/>
</dbReference>
<dbReference type="AlphaFoldDB" id="A0A4R4MP18"/>
<dbReference type="OrthoDB" id="3768022at2"/>
<evidence type="ECO:0000256" key="1">
    <source>
        <dbReference type="ARBA" id="ARBA00004651"/>
    </source>
</evidence>
<dbReference type="Proteomes" id="UP000295157">
    <property type="component" value="Unassembled WGS sequence"/>
</dbReference>
<name>A0A4R4MP18_9ACTN</name>
<accession>A0A4R4MP18</accession>
<dbReference type="CDD" id="cd17369">
    <property type="entry name" value="MFS_ShiA_like"/>
    <property type="match status" value="1"/>
</dbReference>
<dbReference type="EMBL" id="SMJZ01000282">
    <property type="protein sequence ID" value="TDB96733.1"/>
    <property type="molecule type" value="Genomic_DNA"/>
</dbReference>
<dbReference type="SUPFAM" id="SSF103473">
    <property type="entry name" value="MFS general substrate transporter"/>
    <property type="match status" value="1"/>
</dbReference>
<evidence type="ECO:0000256" key="2">
    <source>
        <dbReference type="ARBA" id="ARBA00022448"/>
    </source>
</evidence>
<dbReference type="Gene3D" id="1.20.1250.20">
    <property type="entry name" value="MFS general substrate transporter like domains"/>
    <property type="match status" value="2"/>
</dbReference>
<evidence type="ECO:0000313" key="9">
    <source>
        <dbReference type="EMBL" id="TDB96733.1"/>
    </source>
</evidence>
<dbReference type="PROSITE" id="PS50850">
    <property type="entry name" value="MFS"/>
    <property type="match status" value="1"/>
</dbReference>
<feature type="transmembrane region" description="Helical" evidence="7">
    <location>
        <begin position="362"/>
        <end position="385"/>
    </location>
</feature>
<organism evidence="9 10">
    <name type="scientific">Nonomuraea longispora</name>
    <dbReference type="NCBI Taxonomy" id="1848320"/>
    <lineage>
        <taxon>Bacteria</taxon>
        <taxon>Bacillati</taxon>
        <taxon>Actinomycetota</taxon>
        <taxon>Actinomycetes</taxon>
        <taxon>Streptosporangiales</taxon>
        <taxon>Streptosporangiaceae</taxon>
        <taxon>Nonomuraea</taxon>
    </lineage>
</organism>
<evidence type="ECO:0000259" key="8">
    <source>
        <dbReference type="PROSITE" id="PS50850"/>
    </source>
</evidence>
<comment type="subcellular location">
    <subcellularLocation>
        <location evidence="1">Cell membrane</location>
        <topology evidence="1">Multi-pass membrane protein</topology>
    </subcellularLocation>
</comment>
<feature type="transmembrane region" description="Helical" evidence="7">
    <location>
        <begin position="267"/>
        <end position="285"/>
    </location>
</feature>